<keyword evidence="3 4" id="KW-0732">Signal</keyword>
<dbReference type="Proteomes" id="UP000509367">
    <property type="component" value="Chromosome"/>
</dbReference>
<organism evidence="5 6">
    <name type="scientific">Oricola thermophila</name>
    <dbReference type="NCBI Taxonomy" id="2742145"/>
    <lineage>
        <taxon>Bacteria</taxon>
        <taxon>Pseudomonadati</taxon>
        <taxon>Pseudomonadota</taxon>
        <taxon>Alphaproteobacteria</taxon>
        <taxon>Hyphomicrobiales</taxon>
        <taxon>Ahrensiaceae</taxon>
        <taxon>Oricola</taxon>
    </lineage>
</organism>
<dbReference type="PANTHER" id="PTHR33376">
    <property type="match status" value="1"/>
</dbReference>
<evidence type="ECO:0000256" key="1">
    <source>
        <dbReference type="ARBA" id="ARBA00009023"/>
    </source>
</evidence>
<dbReference type="InterPro" id="IPR004682">
    <property type="entry name" value="TRAP_DctP"/>
</dbReference>
<dbReference type="CDD" id="cd13603">
    <property type="entry name" value="PBP2_TRAP_Siap_TeaA_like"/>
    <property type="match status" value="1"/>
</dbReference>
<reference evidence="5 6" key="1">
    <citation type="submission" date="2020-06" db="EMBL/GenBank/DDBJ databases">
        <title>Oricola thermophila sp. nov. isolated from a tidal sediments.</title>
        <authorList>
            <person name="Kwon K.K."/>
            <person name="Yang S.-H."/>
            <person name="Park M.-J."/>
        </authorList>
    </citation>
    <scope>NUCLEOTIDE SEQUENCE [LARGE SCALE GENOMIC DNA]</scope>
    <source>
        <strain evidence="5 6">MEBiC13590</strain>
    </source>
</reference>
<accession>A0A6N1VH06</accession>
<dbReference type="NCBIfam" id="NF037995">
    <property type="entry name" value="TRAP_S1"/>
    <property type="match status" value="1"/>
</dbReference>
<dbReference type="InterPro" id="IPR038404">
    <property type="entry name" value="TRAP_DctP_sf"/>
</dbReference>
<dbReference type="RefSeq" id="WP_175276465.1">
    <property type="nucleotide sequence ID" value="NZ_CP054836.1"/>
</dbReference>
<evidence type="ECO:0000313" key="6">
    <source>
        <dbReference type="Proteomes" id="UP000509367"/>
    </source>
</evidence>
<dbReference type="PANTHER" id="PTHR33376:SF7">
    <property type="entry name" value="C4-DICARBOXYLATE-BINDING PROTEIN DCTB"/>
    <property type="match status" value="1"/>
</dbReference>
<proteinExistence type="inferred from homology"/>
<dbReference type="EMBL" id="CP054836">
    <property type="protein sequence ID" value="QKV18572.1"/>
    <property type="molecule type" value="Genomic_DNA"/>
</dbReference>
<evidence type="ECO:0000313" key="5">
    <source>
        <dbReference type="EMBL" id="QKV18572.1"/>
    </source>
</evidence>
<dbReference type="KEGG" id="orm:HTY61_08965"/>
<dbReference type="Gene3D" id="3.40.190.170">
    <property type="entry name" value="Bacterial extracellular solute-binding protein, family 7"/>
    <property type="match status" value="1"/>
</dbReference>
<evidence type="ECO:0000256" key="4">
    <source>
        <dbReference type="SAM" id="SignalP"/>
    </source>
</evidence>
<dbReference type="GO" id="GO:0030288">
    <property type="term" value="C:outer membrane-bounded periplasmic space"/>
    <property type="evidence" value="ECO:0007669"/>
    <property type="project" value="InterPro"/>
</dbReference>
<gene>
    <name evidence="5" type="ORF">HTY61_08965</name>
</gene>
<name>A0A6N1VH06_9HYPH</name>
<dbReference type="PIRSF" id="PIRSF006470">
    <property type="entry name" value="DctB"/>
    <property type="match status" value="1"/>
</dbReference>
<dbReference type="NCBIfam" id="TIGR00787">
    <property type="entry name" value="dctP"/>
    <property type="match status" value="1"/>
</dbReference>
<keyword evidence="2" id="KW-0813">Transport</keyword>
<dbReference type="GO" id="GO:0055085">
    <property type="term" value="P:transmembrane transport"/>
    <property type="evidence" value="ECO:0007669"/>
    <property type="project" value="InterPro"/>
</dbReference>
<protein>
    <submittedName>
        <fullName evidence="5">TRAP transporter substrate-binding protein</fullName>
    </submittedName>
</protein>
<dbReference type="Pfam" id="PF03480">
    <property type="entry name" value="DctP"/>
    <property type="match status" value="1"/>
</dbReference>
<feature type="signal peptide" evidence="4">
    <location>
        <begin position="1"/>
        <end position="25"/>
    </location>
</feature>
<keyword evidence="6" id="KW-1185">Reference proteome</keyword>
<sequence length="331" mass="36065">MTKLKFSAIALAAVLSASTGSAVQAADLRLASGFGDPHSSSRALSSVFADYVESHTDHSVSVFPNSELGQATEMINQAQSGINFGVFVSSAYFNAQVPELGVTNLPFVFNSRDQAFAVLDGPFGDGLKAEFEENGLEVLGFMELGFRNLTNSVRPIKKPEDLAGLKIRLQKNPVHVATFEQLGASTVNIDWSETFAALRQGVMDGQENPYSVINTFQLYEANQKYLTDSGHFYDILVFAVSKKMMDGFSPDDQQAIREAGRLATLEQRKLAAEEDQKNLDALKASGMEVTELTDEQREAFRVATQPVYEQIGETLGHDTVSAFVEAVQAVK</sequence>
<evidence type="ECO:0000256" key="3">
    <source>
        <dbReference type="ARBA" id="ARBA00022729"/>
    </source>
</evidence>
<evidence type="ECO:0000256" key="2">
    <source>
        <dbReference type="ARBA" id="ARBA00022448"/>
    </source>
</evidence>
<dbReference type="AlphaFoldDB" id="A0A6N1VH06"/>
<feature type="chain" id="PRO_5026893007" evidence="4">
    <location>
        <begin position="26"/>
        <end position="331"/>
    </location>
</feature>
<dbReference type="InterPro" id="IPR018389">
    <property type="entry name" value="DctP_fam"/>
</dbReference>
<comment type="similarity">
    <text evidence="1">Belongs to the bacterial solute-binding protein 7 family.</text>
</comment>